<dbReference type="PANTHER" id="PTHR32285">
    <property type="entry name" value="PROTEIN TRICHOME BIREFRINGENCE-LIKE 9-RELATED"/>
    <property type="match status" value="1"/>
</dbReference>
<evidence type="ECO:0000256" key="5">
    <source>
        <dbReference type="ARBA" id="ARBA00022989"/>
    </source>
</evidence>
<evidence type="ECO:0000313" key="11">
    <source>
        <dbReference type="RefSeq" id="XP_015888317.1"/>
    </source>
</evidence>
<dbReference type="InterPro" id="IPR025846">
    <property type="entry name" value="TBL_N"/>
</dbReference>
<dbReference type="Proteomes" id="UP001652623">
    <property type="component" value="Chromosome 3"/>
</dbReference>
<evidence type="ECO:0000259" key="9">
    <source>
        <dbReference type="Pfam" id="PF14416"/>
    </source>
</evidence>
<name>A0A6P4AIC1_ZIZJJ</name>
<evidence type="ECO:0000256" key="1">
    <source>
        <dbReference type="ARBA" id="ARBA00004167"/>
    </source>
</evidence>
<evidence type="ECO:0000256" key="6">
    <source>
        <dbReference type="ARBA" id="ARBA00023136"/>
    </source>
</evidence>
<feature type="domain" description="Trichome birefringence-like C-terminal" evidence="8">
    <location>
        <begin position="145"/>
        <end position="434"/>
    </location>
</feature>
<keyword evidence="6 7" id="KW-0472">Membrane</keyword>
<dbReference type="PANTHER" id="PTHR32285:SF213">
    <property type="entry name" value="PROTEIN TRICHOME BIREFRINGENCE-LIKE 11"/>
    <property type="match status" value="1"/>
</dbReference>
<keyword evidence="4" id="KW-0735">Signal-anchor</keyword>
<feature type="transmembrane region" description="Helical" evidence="7">
    <location>
        <begin position="30"/>
        <end position="51"/>
    </location>
</feature>
<sequence length="444" mass="51828">MSKNPSQPEIETMPFFEAFKKIKRLKLFEPYVSVLGFFLLTVSVICCFFYLDFRAVNKGFQLSSQSERFMWLQTNGLSEDQRVEYLGEKGGDCDVFEGEWVWDESYPLYQSKDCNFLDDGFRCSENGRRDLFYTKWRWQPKSCNLPRFDAKLMLEKLRNKRLVFVGDSIGRNQWESLLCMLSSAVPNKDSIYEVNGSPITKHKGFLVFKFKDFNCTVEYYRAPFLVLQSRPPAGVAQNIKTTLKLDQMDWTSDRWIDADMLVFNTGHWWNYEKTIRGGCYFQEGAEVKMDMKVEDAYRRSMETVVHWMDNMINPTKTQVFFRTYAPVHFRGGDWRTGGNCHLETMPEIGSSLVPSENWVQFKIANTVLSAHLNTSKAKNLKLLNVTRMTARRKDGHSSIYYLRPNMVPVPLHRQDCSHWCLPGVPDTWNELLYALILKHEATGK</sequence>
<dbReference type="InterPro" id="IPR026057">
    <property type="entry name" value="TBL_C"/>
</dbReference>
<gene>
    <name evidence="11" type="primary">LOC107423295</name>
</gene>
<dbReference type="InParanoid" id="A0A6P4AIC1"/>
<comment type="subcellular location">
    <subcellularLocation>
        <location evidence="1">Membrane</location>
        <topology evidence="1">Single-pass membrane protein</topology>
    </subcellularLocation>
</comment>
<dbReference type="GeneID" id="107423295"/>
<evidence type="ECO:0000256" key="3">
    <source>
        <dbReference type="ARBA" id="ARBA00022692"/>
    </source>
</evidence>
<comment type="similarity">
    <text evidence="2">Belongs to the PC-esterase family. TBL subfamily.</text>
</comment>
<dbReference type="FunCoup" id="A0A6P4AIC1">
    <property type="interactions" value="332"/>
</dbReference>
<evidence type="ECO:0000259" key="8">
    <source>
        <dbReference type="Pfam" id="PF13839"/>
    </source>
</evidence>
<feature type="domain" description="Trichome birefringence-like N-terminal" evidence="9">
    <location>
        <begin position="92"/>
        <end position="144"/>
    </location>
</feature>
<keyword evidence="10" id="KW-1185">Reference proteome</keyword>
<keyword evidence="5 7" id="KW-1133">Transmembrane helix</keyword>
<evidence type="ECO:0000256" key="7">
    <source>
        <dbReference type="SAM" id="Phobius"/>
    </source>
</evidence>
<dbReference type="GO" id="GO:0016020">
    <property type="term" value="C:membrane"/>
    <property type="evidence" value="ECO:0007669"/>
    <property type="project" value="UniProtKB-SubCell"/>
</dbReference>
<dbReference type="KEGG" id="zju:107423295"/>
<dbReference type="Pfam" id="PF14416">
    <property type="entry name" value="PMR5N"/>
    <property type="match status" value="1"/>
</dbReference>
<dbReference type="GO" id="GO:0016413">
    <property type="term" value="F:O-acetyltransferase activity"/>
    <property type="evidence" value="ECO:0007669"/>
    <property type="project" value="InterPro"/>
</dbReference>
<dbReference type="InterPro" id="IPR029962">
    <property type="entry name" value="TBL"/>
</dbReference>
<dbReference type="GO" id="GO:0005794">
    <property type="term" value="C:Golgi apparatus"/>
    <property type="evidence" value="ECO:0007669"/>
    <property type="project" value="TreeGrafter"/>
</dbReference>
<organism evidence="10 11">
    <name type="scientific">Ziziphus jujuba</name>
    <name type="common">Chinese jujube</name>
    <name type="synonym">Ziziphus sativa</name>
    <dbReference type="NCBI Taxonomy" id="326968"/>
    <lineage>
        <taxon>Eukaryota</taxon>
        <taxon>Viridiplantae</taxon>
        <taxon>Streptophyta</taxon>
        <taxon>Embryophyta</taxon>
        <taxon>Tracheophyta</taxon>
        <taxon>Spermatophyta</taxon>
        <taxon>Magnoliopsida</taxon>
        <taxon>eudicotyledons</taxon>
        <taxon>Gunneridae</taxon>
        <taxon>Pentapetalae</taxon>
        <taxon>rosids</taxon>
        <taxon>fabids</taxon>
        <taxon>Rosales</taxon>
        <taxon>Rhamnaceae</taxon>
        <taxon>Paliureae</taxon>
        <taxon>Ziziphus</taxon>
    </lineage>
</organism>
<keyword evidence="3 7" id="KW-0812">Transmembrane</keyword>
<protein>
    <submittedName>
        <fullName evidence="11">Protein trichome birefringence-like 11</fullName>
    </submittedName>
</protein>
<evidence type="ECO:0000313" key="10">
    <source>
        <dbReference type="Proteomes" id="UP001652623"/>
    </source>
</evidence>
<evidence type="ECO:0000256" key="4">
    <source>
        <dbReference type="ARBA" id="ARBA00022968"/>
    </source>
</evidence>
<evidence type="ECO:0000256" key="2">
    <source>
        <dbReference type="ARBA" id="ARBA00007727"/>
    </source>
</evidence>
<proteinExistence type="inferred from homology"/>
<reference evidence="11" key="1">
    <citation type="submission" date="2025-08" db="UniProtKB">
        <authorList>
            <consortium name="RefSeq"/>
        </authorList>
    </citation>
    <scope>IDENTIFICATION</scope>
    <source>
        <tissue evidence="11">Seedling</tissue>
    </source>
</reference>
<dbReference type="SMR" id="A0A6P4AIC1"/>
<dbReference type="Pfam" id="PF13839">
    <property type="entry name" value="PC-Esterase"/>
    <property type="match status" value="1"/>
</dbReference>
<dbReference type="RefSeq" id="XP_015888317.1">
    <property type="nucleotide sequence ID" value="XM_016032831.4"/>
</dbReference>
<accession>A0A6P4AIC1</accession>
<dbReference type="AlphaFoldDB" id="A0A6P4AIC1"/>